<evidence type="ECO:0000256" key="3">
    <source>
        <dbReference type="ARBA" id="ARBA00023002"/>
    </source>
</evidence>
<dbReference type="EC" id="1.1.1.100" evidence="5"/>
<evidence type="ECO:0000256" key="1">
    <source>
        <dbReference type="ARBA" id="ARBA00006484"/>
    </source>
</evidence>
<name>A0A3B1E3L7_9ZZZZ</name>
<dbReference type="PANTHER" id="PTHR42879">
    <property type="entry name" value="3-OXOACYL-(ACYL-CARRIER-PROTEIN) REDUCTASE"/>
    <property type="match status" value="1"/>
</dbReference>
<dbReference type="NCBIfam" id="TIGR01830">
    <property type="entry name" value="3oxo_ACP_reduc"/>
    <property type="match status" value="1"/>
</dbReference>
<dbReference type="InterPro" id="IPR011284">
    <property type="entry name" value="3oxo_ACP_reduc"/>
</dbReference>
<dbReference type="PROSITE" id="PS00061">
    <property type="entry name" value="ADH_SHORT"/>
    <property type="match status" value="1"/>
</dbReference>
<proteinExistence type="inferred from homology"/>
<protein>
    <submittedName>
        <fullName evidence="5">3-oxoacyl-[acyl-carrier protein] reductase</fullName>
        <ecNumber evidence="5">1.1.1.100</ecNumber>
    </submittedName>
</protein>
<dbReference type="EMBL" id="UOGK01000079">
    <property type="protein sequence ID" value="VAX36847.1"/>
    <property type="molecule type" value="Genomic_DNA"/>
</dbReference>
<dbReference type="Gene3D" id="3.40.50.720">
    <property type="entry name" value="NAD(P)-binding Rossmann-like Domain"/>
    <property type="match status" value="1"/>
</dbReference>
<dbReference type="NCBIfam" id="NF009466">
    <property type="entry name" value="PRK12826.1-2"/>
    <property type="match status" value="1"/>
</dbReference>
<gene>
    <name evidence="5" type="ORF">MNBD_PLANCTO03-1178</name>
</gene>
<feature type="domain" description="Ketoreductase" evidence="4">
    <location>
        <begin position="6"/>
        <end position="190"/>
    </location>
</feature>
<accession>A0A3B1E3L7</accession>
<evidence type="ECO:0000256" key="2">
    <source>
        <dbReference type="ARBA" id="ARBA00022857"/>
    </source>
</evidence>
<comment type="similarity">
    <text evidence="1">Belongs to the short-chain dehydrogenases/reductases (SDR) family.</text>
</comment>
<dbReference type="InterPro" id="IPR036291">
    <property type="entry name" value="NAD(P)-bd_dom_sf"/>
</dbReference>
<organism evidence="5">
    <name type="scientific">hydrothermal vent metagenome</name>
    <dbReference type="NCBI Taxonomy" id="652676"/>
    <lineage>
        <taxon>unclassified sequences</taxon>
        <taxon>metagenomes</taxon>
        <taxon>ecological metagenomes</taxon>
    </lineage>
</organism>
<dbReference type="Pfam" id="PF00106">
    <property type="entry name" value="adh_short"/>
    <property type="match status" value="1"/>
</dbReference>
<dbReference type="GO" id="GO:0006633">
    <property type="term" value="P:fatty acid biosynthetic process"/>
    <property type="evidence" value="ECO:0007669"/>
    <property type="project" value="InterPro"/>
</dbReference>
<feature type="non-terminal residue" evidence="5">
    <location>
        <position position="240"/>
    </location>
</feature>
<dbReference type="PANTHER" id="PTHR42879:SF2">
    <property type="entry name" value="3-OXOACYL-[ACYL-CARRIER-PROTEIN] REDUCTASE FABG"/>
    <property type="match status" value="1"/>
</dbReference>
<dbReference type="SUPFAM" id="SSF51735">
    <property type="entry name" value="NAD(P)-binding Rossmann-fold domains"/>
    <property type="match status" value="1"/>
</dbReference>
<sequence length="240" mass="24952">MTDEKRVALVTGASRGIGRAIALRLATDGRHVVLVSRSEGPLTEVRAVIEAAGGRASTCAVDVGNREELASAIGSIIKDRGRLDILVNNAGITRDNLSLRMSDTEWDEVLNVNLTSAFVAIRAAARAMMKQKFGRIVNIASTSGLVGNAGQANYAAAKSGLIGLSKTIARELGGKGVTCNVVAPGFIQTDMTSNLPEDVTNKVKGAMAIKRLGEPDDIAAAVAYVTSDEAGFLTGQTIAV</sequence>
<keyword evidence="3 5" id="KW-0560">Oxidoreductase</keyword>
<dbReference type="InterPro" id="IPR050259">
    <property type="entry name" value="SDR"/>
</dbReference>
<keyword evidence="2" id="KW-0521">NADP</keyword>
<dbReference type="PRINTS" id="PR00081">
    <property type="entry name" value="GDHRDH"/>
</dbReference>
<dbReference type="PRINTS" id="PR00080">
    <property type="entry name" value="SDRFAMILY"/>
</dbReference>
<dbReference type="SMART" id="SM00822">
    <property type="entry name" value="PKS_KR"/>
    <property type="match status" value="1"/>
</dbReference>
<dbReference type="GO" id="GO:0051287">
    <property type="term" value="F:NAD binding"/>
    <property type="evidence" value="ECO:0007669"/>
    <property type="project" value="InterPro"/>
</dbReference>
<dbReference type="InterPro" id="IPR002347">
    <property type="entry name" value="SDR_fam"/>
</dbReference>
<dbReference type="FunFam" id="3.40.50.720:FF:000115">
    <property type="entry name" value="3-oxoacyl-[acyl-carrier-protein] reductase FabG"/>
    <property type="match status" value="1"/>
</dbReference>
<dbReference type="AlphaFoldDB" id="A0A3B1E3L7"/>
<evidence type="ECO:0000313" key="5">
    <source>
        <dbReference type="EMBL" id="VAX36847.1"/>
    </source>
</evidence>
<dbReference type="GO" id="GO:0004316">
    <property type="term" value="F:3-oxoacyl-[acyl-carrier-protein] reductase (NADPH) activity"/>
    <property type="evidence" value="ECO:0007669"/>
    <property type="project" value="UniProtKB-EC"/>
</dbReference>
<evidence type="ECO:0000259" key="4">
    <source>
        <dbReference type="SMART" id="SM00822"/>
    </source>
</evidence>
<dbReference type="InterPro" id="IPR057326">
    <property type="entry name" value="KR_dom"/>
</dbReference>
<reference evidence="5" key="1">
    <citation type="submission" date="2018-06" db="EMBL/GenBank/DDBJ databases">
        <authorList>
            <person name="Zhirakovskaya E."/>
        </authorList>
    </citation>
    <scope>NUCLEOTIDE SEQUENCE</scope>
</reference>
<dbReference type="InterPro" id="IPR020904">
    <property type="entry name" value="Sc_DH/Rdtase_CS"/>
</dbReference>